<sequence length="180" mass="19297">MLGVDDVAARLGSIGFRCRGCGACCRRVAEDSNLVLVSPAEVRAIMAATGMAWDKVAEPYPDFIDTGNGGKYTLAWCLRRTADACIFLRDGRCSIYAHRPWICRTYPFMLVDDDLGVSECPGLGAPLSPCDARDAAADLCRRQAAEAVEESGIRAVFHEASVPPGKRAVIDSEGVKVLDG</sequence>
<gene>
    <name evidence="1" type="ORF">SZ63_02680</name>
</gene>
<keyword evidence="2" id="KW-1185">Reference proteome</keyword>
<dbReference type="PANTHER" id="PTHR35866">
    <property type="entry name" value="PUTATIVE-RELATED"/>
    <property type="match status" value="1"/>
</dbReference>
<dbReference type="InterPro" id="IPR005358">
    <property type="entry name" value="Puta_zinc/iron-chelating_dom"/>
</dbReference>
<evidence type="ECO:0000313" key="1">
    <source>
        <dbReference type="EMBL" id="KLK89343.1"/>
    </source>
</evidence>
<dbReference type="OrthoDB" id="36424at2157"/>
<dbReference type="PATRIC" id="fig|1550566.3.peg.569"/>
<dbReference type="RefSeq" id="WP_048180594.1">
    <property type="nucleotide sequence ID" value="NZ_JXOJ01000001.1"/>
</dbReference>
<protein>
    <recommendedName>
        <fullName evidence="3">Fe-S oxidoreductase</fullName>
    </recommendedName>
</protein>
<comment type="caution">
    <text evidence="1">The sequence shown here is derived from an EMBL/GenBank/DDBJ whole genome shotgun (WGS) entry which is preliminary data.</text>
</comment>
<accession>A0A0H1R2L2</accession>
<evidence type="ECO:0008006" key="3">
    <source>
        <dbReference type="Google" id="ProtNLM"/>
    </source>
</evidence>
<dbReference type="PANTHER" id="PTHR35866:SF2">
    <property type="entry name" value="YKGJ FAMILY CYSTEINE CLUSTER PROTEIN"/>
    <property type="match status" value="1"/>
</dbReference>
<name>A0A0H1R2L2_9EURY</name>
<proteinExistence type="predicted"/>
<dbReference type="STRING" id="1550566.SZ63_02680"/>
<dbReference type="EMBL" id="JXOJ01000001">
    <property type="protein sequence ID" value="KLK89343.1"/>
    <property type="molecule type" value="Genomic_DNA"/>
</dbReference>
<dbReference type="Pfam" id="PF03692">
    <property type="entry name" value="CxxCxxCC"/>
    <property type="match status" value="1"/>
</dbReference>
<evidence type="ECO:0000313" key="2">
    <source>
        <dbReference type="Proteomes" id="UP000035301"/>
    </source>
</evidence>
<reference evidence="1 2" key="1">
    <citation type="journal article" date="2015" name="Int. J. Syst. Evol. Microbiol.">
        <title>Methanoculleus sediminis sp. nov., a methanogen from sediments near a submarine mud volcano.</title>
        <authorList>
            <person name="Chen S.C."/>
            <person name="Chen M.F."/>
            <person name="Lai M.C."/>
            <person name="Weng C.Y."/>
            <person name="Wu S.Y."/>
            <person name="Lin S."/>
            <person name="Yang T.F."/>
            <person name="Chen P.C."/>
        </authorList>
    </citation>
    <scope>NUCLEOTIDE SEQUENCE [LARGE SCALE GENOMIC DNA]</scope>
    <source>
        <strain evidence="1 2">S3Fa</strain>
    </source>
</reference>
<dbReference type="AlphaFoldDB" id="A0A0H1R2L2"/>
<dbReference type="Proteomes" id="UP000035301">
    <property type="component" value="Unassembled WGS sequence"/>
</dbReference>
<organism evidence="1 2">
    <name type="scientific">Methanoculleus sediminis</name>
    <dbReference type="NCBI Taxonomy" id="1550566"/>
    <lineage>
        <taxon>Archaea</taxon>
        <taxon>Methanobacteriati</taxon>
        <taxon>Methanobacteriota</taxon>
        <taxon>Stenosarchaea group</taxon>
        <taxon>Methanomicrobia</taxon>
        <taxon>Methanomicrobiales</taxon>
        <taxon>Methanomicrobiaceae</taxon>
        <taxon>Methanoculleus</taxon>
    </lineage>
</organism>